<keyword evidence="1" id="KW-0547">Nucleotide-binding</keyword>
<dbReference type="AlphaFoldDB" id="A0A147K6B4"/>
<keyword evidence="8" id="KW-1185">Reference proteome</keyword>
<dbReference type="InterPro" id="IPR035965">
    <property type="entry name" value="PAS-like_dom_sf"/>
</dbReference>
<dbReference type="Proteomes" id="UP000074108">
    <property type="component" value="Unassembled WGS sequence"/>
</dbReference>
<keyword evidence="2" id="KW-0067">ATP-binding</keyword>
<evidence type="ECO:0000256" key="2">
    <source>
        <dbReference type="ARBA" id="ARBA00022840"/>
    </source>
</evidence>
<dbReference type="SUPFAM" id="SSF55785">
    <property type="entry name" value="PYP-like sensor domain (PAS domain)"/>
    <property type="match status" value="1"/>
</dbReference>
<dbReference type="InterPro" id="IPR009057">
    <property type="entry name" value="Homeodomain-like_sf"/>
</dbReference>
<dbReference type="NCBIfam" id="TIGR00229">
    <property type="entry name" value="sensory_box"/>
    <property type="match status" value="1"/>
</dbReference>
<dbReference type="InterPro" id="IPR025944">
    <property type="entry name" value="Sigma_54_int_dom_CS"/>
</dbReference>
<feature type="domain" description="Sigma-54 factor interaction" evidence="5">
    <location>
        <begin position="141"/>
        <end position="348"/>
    </location>
</feature>
<dbReference type="Pfam" id="PF00158">
    <property type="entry name" value="Sigma54_activat"/>
    <property type="match status" value="1"/>
</dbReference>
<evidence type="ECO:0000313" key="8">
    <source>
        <dbReference type="Proteomes" id="UP000074108"/>
    </source>
</evidence>
<dbReference type="InterPro" id="IPR002197">
    <property type="entry name" value="HTH_Fis"/>
</dbReference>
<dbReference type="GO" id="GO:0005524">
    <property type="term" value="F:ATP binding"/>
    <property type="evidence" value="ECO:0007669"/>
    <property type="project" value="UniProtKB-KW"/>
</dbReference>
<dbReference type="InterPro" id="IPR013656">
    <property type="entry name" value="PAS_4"/>
</dbReference>
<organism evidence="7 8">
    <name type="scientific">Bacillus coahuilensis p1.1.43</name>
    <dbReference type="NCBI Taxonomy" id="1150625"/>
    <lineage>
        <taxon>Bacteria</taxon>
        <taxon>Bacillati</taxon>
        <taxon>Bacillota</taxon>
        <taxon>Bacilli</taxon>
        <taxon>Bacillales</taxon>
        <taxon>Bacillaceae</taxon>
        <taxon>Bacillus</taxon>
    </lineage>
</organism>
<dbReference type="InterPro" id="IPR002078">
    <property type="entry name" value="Sigma_54_int"/>
</dbReference>
<evidence type="ECO:0000259" key="5">
    <source>
        <dbReference type="PROSITE" id="PS50045"/>
    </source>
</evidence>
<comment type="caution">
    <text evidence="7">The sequence shown here is derived from an EMBL/GenBank/DDBJ whole genome shotgun (WGS) entry which is preliminary data.</text>
</comment>
<dbReference type="Gene3D" id="1.10.10.60">
    <property type="entry name" value="Homeodomain-like"/>
    <property type="match status" value="1"/>
</dbReference>
<dbReference type="InterPro" id="IPR027417">
    <property type="entry name" value="P-loop_NTPase"/>
</dbReference>
<dbReference type="PANTHER" id="PTHR32071">
    <property type="entry name" value="TRANSCRIPTIONAL REGULATORY PROTEIN"/>
    <property type="match status" value="1"/>
</dbReference>
<dbReference type="Gene3D" id="3.30.450.20">
    <property type="entry name" value="PAS domain"/>
    <property type="match status" value="1"/>
</dbReference>
<evidence type="ECO:0000313" key="7">
    <source>
        <dbReference type="EMBL" id="KUP05384.1"/>
    </source>
</evidence>
<reference evidence="7 8" key="1">
    <citation type="journal article" date="2016" name="Front. Microbiol.">
        <title>Microevolution Analysis of Bacillus coahuilensis Unveils Differences in Phosphorus Acquisition Strategies and Their Regulation.</title>
        <authorList>
            <person name="Gomez-Lunar Z."/>
            <person name="Hernandez-Gonzalez I."/>
            <person name="Rodriguez-Torres M.D."/>
            <person name="Souza V."/>
            <person name="Olmedo-Alvarez G."/>
        </authorList>
    </citation>
    <scope>NUCLEOTIDE SEQUENCE [LARGE SCALE GENOMIC DNA]</scope>
    <source>
        <strain evidence="8">p1.1.43</strain>
    </source>
</reference>
<dbReference type="PROSITE" id="PS00688">
    <property type="entry name" value="SIGMA54_INTERACT_3"/>
    <property type="match status" value="1"/>
</dbReference>
<dbReference type="STRING" id="1150625.Q75_12470"/>
<keyword evidence="4" id="KW-0804">Transcription</keyword>
<dbReference type="Pfam" id="PF08448">
    <property type="entry name" value="PAS_4"/>
    <property type="match status" value="1"/>
</dbReference>
<dbReference type="SMART" id="SM00382">
    <property type="entry name" value="AAA"/>
    <property type="match status" value="1"/>
</dbReference>
<dbReference type="InterPro" id="IPR058031">
    <property type="entry name" value="AAA_lid_NorR"/>
</dbReference>
<dbReference type="Gene3D" id="3.40.50.300">
    <property type="entry name" value="P-loop containing nucleotide triphosphate hydrolases"/>
    <property type="match status" value="1"/>
</dbReference>
<evidence type="ECO:0008006" key="9">
    <source>
        <dbReference type="Google" id="ProtNLM"/>
    </source>
</evidence>
<keyword evidence="3" id="KW-0805">Transcription regulation</keyword>
<dbReference type="PANTHER" id="PTHR32071:SF74">
    <property type="entry name" value="TRANSCRIPTIONAL ACTIVATOR ROCR"/>
    <property type="match status" value="1"/>
</dbReference>
<evidence type="ECO:0000256" key="3">
    <source>
        <dbReference type="ARBA" id="ARBA00023015"/>
    </source>
</evidence>
<dbReference type="PROSITE" id="PS50045">
    <property type="entry name" value="SIGMA54_INTERACT_4"/>
    <property type="match status" value="1"/>
</dbReference>
<evidence type="ECO:0000259" key="6">
    <source>
        <dbReference type="PROSITE" id="PS50112"/>
    </source>
</evidence>
<dbReference type="InterPro" id="IPR003593">
    <property type="entry name" value="AAA+_ATPase"/>
</dbReference>
<dbReference type="PRINTS" id="PR01590">
    <property type="entry name" value="HTHFIS"/>
</dbReference>
<gene>
    <name evidence="7" type="ORF">Q75_12470</name>
</gene>
<dbReference type="EMBL" id="LDYG01000039">
    <property type="protein sequence ID" value="KUP05384.1"/>
    <property type="molecule type" value="Genomic_DNA"/>
</dbReference>
<dbReference type="InterPro" id="IPR000014">
    <property type="entry name" value="PAS"/>
</dbReference>
<protein>
    <recommendedName>
        <fullName evidence="9">Transcriptional regulator</fullName>
    </recommendedName>
</protein>
<dbReference type="Pfam" id="PF02954">
    <property type="entry name" value="HTH_8"/>
    <property type="match status" value="1"/>
</dbReference>
<name>A0A147K6B4_9BACI</name>
<accession>A0A147K6B4</accession>
<dbReference type="Pfam" id="PF25601">
    <property type="entry name" value="AAA_lid_14"/>
    <property type="match status" value="1"/>
</dbReference>
<dbReference type="PROSITE" id="PS50112">
    <property type="entry name" value="PAS"/>
    <property type="match status" value="1"/>
</dbReference>
<dbReference type="CDD" id="cd00009">
    <property type="entry name" value="AAA"/>
    <property type="match status" value="1"/>
</dbReference>
<dbReference type="SUPFAM" id="SSF52540">
    <property type="entry name" value="P-loop containing nucleoside triphosphate hydrolases"/>
    <property type="match status" value="1"/>
</dbReference>
<dbReference type="PATRIC" id="fig|1150625.3.peg.2623"/>
<sequence>MPLNQLSQIHLYQQILDNINVGVHAIDSYGKTILYNRRMAEIEGMIQAEVVDKDITEVFSFLDESTLLKALQTKEAILHYKQTYFNSKGLEITTINSTYPVEEDGKVIGVVEIATDVTKLENLVRDQWFKKEEAAISFHSIIGKSLSLQKMIEYSKSATKYGFPILIIGERGTGKELLAQTIHQQSNRKKAGFIRINPLDIPTFTLEEILQENSSPLIDEANGGTVLIENIHMLTNPLQEILLQNLKNPSLNIQFIATLTEDPIEMIGKGALRKDLYYELSRYCIFLPSLRERKIDFEELIPYFIQKNNHLFGTRVGGIDEEVHEIFLGYEWPGNVRELEHTLEECFHYVGDQTIITFEHLPLPFRQKVSTEPSQPIPEQESEPLHLDQYLAIKEKQYIKQGLVKNEYNITKTAKELGMSRQNLQYRMKKHHIDRR</sequence>
<dbReference type="SUPFAM" id="SSF46689">
    <property type="entry name" value="Homeodomain-like"/>
    <property type="match status" value="1"/>
</dbReference>
<evidence type="ECO:0000256" key="4">
    <source>
        <dbReference type="ARBA" id="ARBA00023163"/>
    </source>
</evidence>
<dbReference type="SMART" id="SM00091">
    <property type="entry name" value="PAS"/>
    <property type="match status" value="1"/>
</dbReference>
<dbReference type="GO" id="GO:0006355">
    <property type="term" value="P:regulation of DNA-templated transcription"/>
    <property type="evidence" value="ECO:0007669"/>
    <property type="project" value="InterPro"/>
</dbReference>
<dbReference type="GO" id="GO:0043565">
    <property type="term" value="F:sequence-specific DNA binding"/>
    <property type="evidence" value="ECO:0007669"/>
    <property type="project" value="InterPro"/>
</dbReference>
<proteinExistence type="predicted"/>
<dbReference type="Gene3D" id="1.10.8.60">
    <property type="match status" value="1"/>
</dbReference>
<feature type="domain" description="PAS" evidence="6">
    <location>
        <begin position="8"/>
        <end position="81"/>
    </location>
</feature>
<evidence type="ECO:0000256" key="1">
    <source>
        <dbReference type="ARBA" id="ARBA00022741"/>
    </source>
</evidence>